<comment type="caution">
    <text evidence="2">The sequence shown here is derived from an EMBL/GenBank/DDBJ whole genome shotgun (WGS) entry which is preliminary data.</text>
</comment>
<evidence type="ECO:0000313" key="2">
    <source>
        <dbReference type="EMBL" id="KAK6146676.1"/>
    </source>
</evidence>
<sequence length="216" mass="25265">MDREEILKRINNIKISNKGEKNTLTLEQELRQKGEDRIANCLVTKILSSKLINKDTFRQHLPRILQTVKKIDIEVVGENLFILEFTNPVDRRRALRGGPWHIFNNLIIFKELKGVQNPETLDFSTWEVWTQCHNLPVTYMQEEILQWIGNKIGKVIEIDKGDREVLLGRFARIKIRLEISQPLQSHIIIHDAEGARKFTYSLHTRNCPTFATDAER</sequence>
<reference evidence="2 3" key="1">
    <citation type="journal article" date="2021" name="Comput. Struct. Biotechnol. J.">
        <title>De novo genome assembly of the potent medicinal plant Rehmannia glutinosa using nanopore technology.</title>
        <authorList>
            <person name="Ma L."/>
            <person name="Dong C."/>
            <person name="Song C."/>
            <person name="Wang X."/>
            <person name="Zheng X."/>
            <person name="Niu Y."/>
            <person name="Chen S."/>
            <person name="Feng W."/>
        </authorList>
    </citation>
    <scope>NUCLEOTIDE SEQUENCE [LARGE SCALE GENOMIC DNA]</scope>
    <source>
        <strain evidence="2">DH-2019</strain>
    </source>
</reference>
<evidence type="ECO:0000259" key="1">
    <source>
        <dbReference type="Pfam" id="PF14111"/>
    </source>
</evidence>
<keyword evidence="3" id="KW-1185">Reference proteome</keyword>
<name>A0ABR0WGF1_REHGL</name>
<dbReference type="PANTHER" id="PTHR31286">
    <property type="entry name" value="GLYCINE-RICH CELL WALL STRUCTURAL PROTEIN 1.8-LIKE"/>
    <property type="match status" value="1"/>
</dbReference>
<feature type="domain" description="DUF4283" evidence="1">
    <location>
        <begin position="36"/>
        <end position="112"/>
    </location>
</feature>
<organism evidence="2 3">
    <name type="scientific">Rehmannia glutinosa</name>
    <name type="common">Chinese foxglove</name>
    <dbReference type="NCBI Taxonomy" id="99300"/>
    <lineage>
        <taxon>Eukaryota</taxon>
        <taxon>Viridiplantae</taxon>
        <taxon>Streptophyta</taxon>
        <taxon>Embryophyta</taxon>
        <taxon>Tracheophyta</taxon>
        <taxon>Spermatophyta</taxon>
        <taxon>Magnoliopsida</taxon>
        <taxon>eudicotyledons</taxon>
        <taxon>Gunneridae</taxon>
        <taxon>Pentapetalae</taxon>
        <taxon>asterids</taxon>
        <taxon>lamiids</taxon>
        <taxon>Lamiales</taxon>
        <taxon>Orobanchaceae</taxon>
        <taxon>Rehmannieae</taxon>
        <taxon>Rehmannia</taxon>
    </lineage>
</organism>
<dbReference type="Proteomes" id="UP001318860">
    <property type="component" value="Unassembled WGS sequence"/>
</dbReference>
<dbReference type="InterPro" id="IPR025558">
    <property type="entry name" value="DUF4283"/>
</dbReference>
<accession>A0ABR0WGF1</accession>
<protein>
    <recommendedName>
        <fullName evidence="1">DUF4283 domain-containing protein</fullName>
    </recommendedName>
</protein>
<gene>
    <name evidence="2" type="ORF">DH2020_020545</name>
</gene>
<dbReference type="InterPro" id="IPR040256">
    <property type="entry name" value="At4g02000-like"/>
</dbReference>
<dbReference type="EMBL" id="JABTTQ020000011">
    <property type="protein sequence ID" value="KAK6146676.1"/>
    <property type="molecule type" value="Genomic_DNA"/>
</dbReference>
<dbReference type="PANTHER" id="PTHR31286:SF167">
    <property type="entry name" value="OS09G0268800 PROTEIN"/>
    <property type="match status" value="1"/>
</dbReference>
<dbReference type="Pfam" id="PF14111">
    <property type="entry name" value="DUF4283"/>
    <property type="match status" value="1"/>
</dbReference>
<evidence type="ECO:0000313" key="3">
    <source>
        <dbReference type="Proteomes" id="UP001318860"/>
    </source>
</evidence>
<proteinExistence type="predicted"/>